<sequence>MSISKNTFALFLISASLLLSAQASLQIPVGFDVLKNQIWLNATYGTENCKIEAKAEFINCNNDVDFVMTGERSLYTCGAVNTGTKISGLSNYEANFKMGNFEADLVFAQYNDVNYPDVIYFTKSLCFGKVTNDKQQLSLLKQLNKEGLISQPRVYITFFNKYLSYFTKDDIIGQINLGEPNPVFIKPGSKFVKMFVNNTDTYQLECQFYSNGESTFFGQKIPTFKRYTIYFDTEMTSIDKDTLEYMLNILKERGYKITINQFDIHDQYYINTIEGLEPITISLLTEDKSPFTLTLDASVYTRKIAKGVYKLLLEPEVGSFVLGNTILTKYYFGYDAVTQNTFFAERAVDLNPQQVAEKAENFSNYLRSVKL</sequence>
<dbReference type="GeneID" id="7829355"/>
<evidence type="ECO:0000313" key="2">
    <source>
        <dbReference type="EMBL" id="EAS07755.1"/>
    </source>
</evidence>
<dbReference type="HOGENOM" id="CLU_063368_1_0_1"/>
<dbReference type="SUPFAM" id="SSF50630">
    <property type="entry name" value="Acid proteases"/>
    <property type="match status" value="1"/>
</dbReference>
<dbReference type="Gene3D" id="2.40.70.10">
    <property type="entry name" value="Acid Proteases"/>
    <property type="match status" value="1"/>
</dbReference>
<evidence type="ECO:0000313" key="3">
    <source>
        <dbReference type="Proteomes" id="UP000009168"/>
    </source>
</evidence>
<evidence type="ECO:0000256" key="1">
    <source>
        <dbReference type="SAM" id="SignalP"/>
    </source>
</evidence>
<proteinExistence type="predicted"/>
<dbReference type="InterPro" id="IPR021109">
    <property type="entry name" value="Peptidase_aspartic_dom_sf"/>
</dbReference>
<organism evidence="2 3">
    <name type="scientific">Tetrahymena thermophila (strain SB210)</name>
    <dbReference type="NCBI Taxonomy" id="312017"/>
    <lineage>
        <taxon>Eukaryota</taxon>
        <taxon>Sar</taxon>
        <taxon>Alveolata</taxon>
        <taxon>Ciliophora</taxon>
        <taxon>Intramacronucleata</taxon>
        <taxon>Oligohymenophorea</taxon>
        <taxon>Hymenostomatida</taxon>
        <taxon>Tetrahymenina</taxon>
        <taxon>Tetrahymenidae</taxon>
        <taxon>Tetrahymena</taxon>
    </lineage>
</organism>
<name>I7MB68_TETTS</name>
<dbReference type="InParanoid" id="I7MB68"/>
<dbReference type="RefSeq" id="XP_001027997.1">
    <property type="nucleotide sequence ID" value="XM_001027997.1"/>
</dbReference>
<keyword evidence="3" id="KW-1185">Reference proteome</keyword>
<protein>
    <submittedName>
        <fullName evidence="2">Transmembrane protein, putative</fullName>
    </submittedName>
</protein>
<dbReference type="Proteomes" id="UP000009168">
    <property type="component" value="Unassembled WGS sequence"/>
</dbReference>
<feature type="signal peptide" evidence="1">
    <location>
        <begin position="1"/>
        <end position="23"/>
    </location>
</feature>
<keyword evidence="2" id="KW-0472">Membrane</keyword>
<gene>
    <name evidence="2" type="ORF">TTHERM_00498090</name>
</gene>
<keyword evidence="2" id="KW-0812">Transmembrane</keyword>
<feature type="chain" id="PRO_5003712349" evidence="1">
    <location>
        <begin position="24"/>
        <end position="371"/>
    </location>
</feature>
<keyword evidence="1" id="KW-0732">Signal</keyword>
<accession>I7MB68</accession>
<reference evidence="3" key="1">
    <citation type="journal article" date="2006" name="PLoS Biol.">
        <title>Macronuclear genome sequence of the ciliate Tetrahymena thermophila, a model eukaryote.</title>
        <authorList>
            <person name="Eisen J.A."/>
            <person name="Coyne R.S."/>
            <person name="Wu M."/>
            <person name="Wu D."/>
            <person name="Thiagarajan M."/>
            <person name="Wortman J.R."/>
            <person name="Badger J.H."/>
            <person name="Ren Q."/>
            <person name="Amedeo P."/>
            <person name="Jones K.M."/>
            <person name="Tallon L.J."/>
            <person name="Delcher A.L."/>
            <person name="Salzberg S.L."/>
            <person name="Silva J.C."/>
            <person name="Haas B.J."/>
            <person name="Majoros W.H."/>
            <person name="Farzad M."/>
            <person name="Carlton J.M."/>
            <person name="Smith R.K. Jr."/>
            <person name="Garg J."/>
            <person name="Pearlman R.E."/>
            <person name="Karrer K.M."/>
            <person name="Sun L."/>
            <person name="Manning G."/>
            <person name="Elde N.C."/>
            <person name="Turkewitz A.P."/>
            <person name="Asai D.J."/>
            <person name="Wilkes D.E."/>
            <person name="Wang Y."/>
            <person name="Cai H."/>
            <person name="Collins K."/>
            <person name="Stewart B.A."/>
            <person name="Lee S.R."/>
            <person name="Wilamowska K."/>
            <person name="Weinberg Z."/>
            <person name="Ruzzo W.L."/>
            <person name="Wloga D."/>
            <person name="Gaertig J."/>
            <person name="Frankel J."/>
            <person name="Tsao C.-C."/>
            <person name="Gorovsky M.A."/>
            <person name="Keeling P.J."/>
            <person name="Waller R.F."/>
            <person name="Patron N.J."/>
            <person name="Cherry J.M."/>
            <person name="Stover N.A."/>
            <person name="Krieger C.J."/>
            <person name="del Toro C."/>
            <person name="Ryder H.F."/>
            <person name="Williamson S.C."/>
            <person name="Barbeau R.A."/>
            <person name="Hamilton E.P."/>
            <person name="Orias E."/>
        </authorList>
    </citation>
    <scope>NUCLEOTIDE SEQUENCE [LARGE SCALE GENOMIC DNA]</scope>
    <source>
        <strain evidence="3">SB210</strain>
    </source>
</reference>
<dbReference type="AlphaFoldDB" id="I7MB68"/>
<dbReference type="KEGG" id="tet:TTHERM_00498090"/>
<dbReference type="EMBL" id="GG662212">
    <property type="protein sequence ID" value="EAS07755.1"/>
    <property type="molecule type" value="Genomic_DNA"/>
</dbReference>